<dbReference type="EMBL" id="CAJNOO010000190">
    <property type="protein sequence ID" value="CAF0849550.1"/>
    <property type="molecule type" value="Genomic_DNA"/>
</dbReference>
<evidence type="ECO:0000313" key="1">
    <source>
        <dbReference type="EMBL" id="CAF0849550.1"/>
    </source>
</evidence>
<dbReference type="AlphaFoldDB" id="A0A813W1P8"/>
<sequence>MAQLNLPLHIIAQPKVSHRERYLCEIDRTRNQAQRFIRAETNPYHLDYPTVEIPNHWDSQSLYIRVTLVTVPSEQVPVTCIHPYPIDTSEINVIKDAVRNTLYFPISEEELTNGRKSFRITRRKLTLPDLRNYGQLRLLKEDEKDFPRTENPHDVRRVIDTYQLGKSQLLFSIAQLVQDDLLPIIYDVTSVLSHIMTAITATHIKNPESFVRCVPKKGRWSGGDNILMVIPKLDKRKTCQVYFEGSSSNEKSQINIEFVDMKTIAFTTPPCPIQAFGNQNIEIPIVVSQSGEEIARVNFLYQSCDRCSNCDIDAMLESFDSSDSDELSSTLDMSLDEADFSHLVVKKGDNKNKLVSYA</sequence>
<dbReference type="CDD" id="cd00102">
    <property type="entry name" value="IPT"/>
    <property type="match status" value="1"/>
</dbReference>
<protein>
    <recommendedName>
        <fullName evidence="3">RHD domain-containing protein</fullName>
    </recommendedName>
</protein>
<dbReference type="Proteomes" id="UP000663882">
    <property type="component" value="Unassembled WGS sequence"/>
</dbReference>
<comment type="caution">
    <text evidence="1">The sequence shown here is derived from an EMBL/GenBank/DDBJ whole genome shotgun (WGS) entry which is preliminary data.</text>
</comment>
<name>A0A813W1P8_9BILA</name>
<evidence type="ECO:0000313" key="2">
    <source>
        <dbReference type="Proteomes" id="UP000663882"/>
    </source>
</evidence>
<evidence type="ECO:0008006" key="3">
    <source>
        <dbReference type="Google" id="ProtNLM"/>
    </source>
</evidence>
<gene>
    <name evidence="1" type="ORF">RFH988_LOCUS6383</name>
</gene>
<reference evidence="1" key="1">
    <citation type="submission" date="2021-02" db="EMBL/GenBank/DDBJ databases">
        <authorList>
            <person name="Nowell W R."/>
        </authorList>
    </citation>
    <scope>NUCLEOTIDE SEQUENCE</scope>
</reference>
<dbReference type="OrthoDB" id="10254686at2759"/>
<proteinExistence type="predicted"/>
<accession>A0A813W1P8</accession>
<organism evidence="1 2">
    <name type="scientific">Rotaria sordida</name>
    <dbReference type="NCBI Taxonomy" id="392033"/>
    <lineage>
        <taxon>Eukaryota</taxon>
        <taxon>Metazoa</taxon>
        <taxon>Spiralia</taxon>
        <taxon>Gnathifera</taxon>
        <taxon>Rotifera</taxon>
        <taxon>Eurotatoria</taxon>
        <taxon>Bdelloidea</taxon>
        <taxon>Philodinida</taxon>
        <taxon>Philodinidae</taxon>
        <taxon>Rotaria</taxon>
    </lineage>
</organism>